<name>A0A4R3ZA72_9FIRM</name>
<dbReference type="RefSeq" id="WP_066448564.1">
    <property type="nucleotide sequence ID" value="NZ_JANKBF010000001.1"/>
</dbReference>
<dbReference type="Proteomes" id="UP000295515">
    <property type="component" value="Unassembled WGS sequence"/>
</dbReference>
<dbReference type="AlphaFoldDB" id="A0A4R3ZA72"/>
<comment type="caution">
    <text evidence="2">The sequence shown here is derived from an EMBL/GenBank/DDBJ whole genome shotgun (WGS) entry which is preliminary data.</text>
</comment>
<sequence length="292" mass="32681">MKLSSIKNRANEILLTNKSEYIRILTIILLVGLIPSLFSGNSNFLAILVYYAMIIIFLPFHHGYIVSSLKMVRNQSQALSDDDAFVGFKRFKELFATYFLSNVIVWAISAAAGMILVLLLSFTIINAARYIVDAAVNQSNAAALALAAIQHTPSLIIFIGLFLVLVAIAIVIVSSYLFAMPYLLEQYHMSATQSLKESIQFMKGHVWELIKLQLSFLGWMILIIVIQSILINLLAFIPVIGSLIASILGGLAAIYTYLPRYHLSQAIFFEEIAYYRYENNTYQSNTGENTNV</sequence>
<gene>
    <name evidence="2" type="ORF">EDD60_10148</name>
</gene>
<reference evidence="2 3" key="1">
    <citation type="submission" date="2019-03" db="EMBL/GenBank/DDBJ databases">
        <title>Genomic Encyclopedia of Type Strains, Phase IV (KMG-IV): sequencing the most valuable type-strain genomes for metagenomic binning, comparative biology and taxonomic classification.</title>
        <authorList>
            <person name="Goeker M."/>
        </authorList>
    </citation>
    <scope>NUCLEOTIDE SEQUENCE [LARGE SCALE GENOMIC DNA]</scope>
    <source>
        <strain evidence="2 3">DSM 29487</strain>
    </source>
</reference>
<feature type="transmembrane region" description="Helical" evidence="1">
    <location>
        <begin position="155"/>
        <end position="179"/>
    </location>
</feature>
<organism evidence="2 3">
    <name type="scientific">Longibaculum muris</name>
    <dbReference type="NCBI Taxonomy" id="1796628"/>
    <lineage>
        <taxon>Bacteria</taxon>
        <taxon>Bacillati</taxon>
        <taxon>Bacillota</taxon>
        <taxon>Erysipelotrichia</taxon>
        <taxon>Erysipelotrichales</taxon>
        <taxon>Coprobacillaceae</taxon>
        <taxon>Longibaculum</taxon>
    </lineage>
</organism>
<feature type="transmembrane region" description="Helical" evidence="1">
    <location>
        <begin position="236"/>
        <end position="258"/>
    </location>
</feature>
<dbReference type="InterPro" id="IPR010380">
    <property type="entry name" value="DUF975"/>
</dbReference>
<feature type="transmembrane region" description="Helical" evidence="1">
    <location>
        <begin position="44"/>
        <end position="66"/>
    </location>
</feature>
<feature type="transmembrane region" description="Helical" evidence="1">
    <location>
        <begin position="99"/>
        <end position="125"/>
    </location>
</feature>
<dbReference type="EMBL" id="SMCQ01000001">
    <property type="protein sequence ID" value="TCW02751.1"/>
    <property type="molecule type" value="Genomic_DNA"/>
</dbReference>
<keyword evidence="1" id="KW-0812">Transmembrane</keyword>
<keyword evidence="1" id="KW-1133">Transmembrane helix</keyword>
<feature type="transmembrane region" description="Helical" evidence="1">
    <location>
        <begin position="21"/>
        <end position="38"/>
    </location>
</feature>
<keyword evidence="1" id="KW-0472">Membrane</keyword>
<dbReference type="Pfam" id="PF06161">
    <property type="entry name" value="DUF975"/>
    <property type="match status" value="1"/>
</dbReference>
<keyword evidence="3" id="KW-1185">Reference proteome</keyword>
<evidence type="ECO:0000313" key="2">
    <source>
        <dbReference type="EMBL" id="TCW02751.1"/>
    </source>
</evidence>
<feature type="transmembrane region" description="Helical" evidence="1">
    <location>
        <begin position="209"/>
        <end position="230"/>
    </location>
</feature>
<evidence type="ECO:0000256" key="1">
    <source>
        <dbReference type="SAM" id="Phobius"/>
    </source>
</evidence>
<proteinExistence type="predicted"/>
<protein>
    <submittedName>
        <fullName evidence="2">Putative membrane protein</fullName>
    </submittedName>
</protein>
<dbReference type="GeneID" id="98913879"/>
<accession>A0A4R3ZA72</accession>
<evidence type="ECO:0000313" key="3">
    <source>
        <dbReference type="Proteomes" id="UP000295515"/>
    </source>
</evidence>